<reference evidence="1" key="1">
    <citation type="submission" date="2022-05" db="EMBL/GenBank/DDBJ databases">
        <authorList>
            <person name="Jo J.-H."/>
            <person name="Im W.-T."/>
        </authorList>
    </citation>
    <scope>NUCLEOTIDE SEQUENCE</scope>
    <source>
        <strain evidence="1">RG327</strain>
    </source>
</reference>
<comment type="caution">
    <text evidence="1">The sequence shown here is derived from an EMBL/GenBank/DDBJ whole genome shotgun (WGS) entry which is preliminary data.</text>
</comment>
<gene>
    <name evidence="1" type="ORF">LZ519_09675</name>
</gene>
<dbReference type="RefSeq" id="WP_249868467.1">
    <property type="nucleotide sequence ID" value="NZ_JAMGBC010000001.1"/>
</dbReference>
<evidence type="ECO:0000313" key="1">
    <source>
        <dbReference type="EMBL" id="MCL6679579.1"/>
    </source>
</evidence>
<name>A0ABT0RH43_9SPHN</name>
<dbReference type="Pfam" id="PF01263">
    <property type="entry name" value="Aldose_epim"/>
    <property type="match status" value="1"/>
</dbReference>
<dbReference type="Proteomes" id="UP001165343">
    <property type="component" value="Unassembled WGS sequence"/>
</dbReference>
<dbReference type="InterPro" id="IPR011013">
    <property type="entry name" value="Gal_mutarotase_sf_dom"/>
</dbReference>
<organism evidence="1 2">
    <name type="scientific">Sphingomonas anseongensis</name>
    <dbReference type="NCBI Taxonomy" id="2908207"/>
    <lineage>
        <taxon>Bacteria</taxon>
        <taxon>Pseudomonadati</taxon>
        <taxon>Pseudomonadota</taxon>
        <taxon>Alphaproteobacteria</taxon>
        <taxon>Sphingomonadales</taxon>
        <taxon>Sphingomonadaceae</taxon>
        <taxon>Sphingomonas</taxon>
    </lineage>
</organism>
<dbReference type="Gene3D" id="2.70.98.10">
    <property type="match status" value="1"/>
</dbReference>
<dbReference type="InterPro" id="IPR008183">
    <property type="entry name" value="Aldose_1/G6P_1-epimerase"/>
</dbReference>
<dbReference type="CDD" id="cd09021">
    <property type="entry name" value="Aldose_epim_Ec_YphB"/>
    <property type="match status" value="1"/>
</dbReference>
<proteinExistence type="predicted"/>
<protein>
    <submittedName>
        <fullName evidence="1">Aldose 1-epimerase</fullName>
    </submittedName>
</protein>
<keyword evidence="2" id="KW-1185">Reference proteome</keyword>
<evidence type="ECO:0000313" key="2">
    <source>
        <dbReference type="Proteomes" id="UP001165343"/>
    </source>
</evidence>
<sequence length="294" mass="32021">MANPLLRLSADALELGLSPSIGGVISDFTLTGEGGRTPILRQSHSSLEKAVDAACFPLVPFVNRIRGGCFDFRGRQVRLAPNMAGDPSPLHGQGWTSAWEIEQSSASSATLAFDHQAGEWPWAYRAVQELRLDGEALQLRLLCTNESREPMPCGLGLHPYFNCGPDTRIQTEVDQVWTVDEKVLPVARMAAEGRYAIGDDPVCGRGLDNGYSGWSGSAIFTDPGWPFEIELTSPDARFFQLYSPEEGGLFVAEPVTHANAAMNEPEEDWPSLGLRVLAPGESMDLHARIAVRRA</sequence>
<dbReference type="SUPFAM" id="SSF74650">
    <property type="entry name" value="Galactose mutarotase-like"/>
    <property type="match status" value="1"/>
</dbReference>
<dbReference type="EMBL" id="JAMGBC010000001">
    <property type="protein sequence ID" value="MCL6679579.1"/>
    <property type="molecule type" value="Genomic_DNA"/>
</dbReference>
<dbReference type="InterPro" id="IPR014718">
    <property type="entry name" value="GH-type_carb-bd"/>
</dbReference>
<accession>A0ABT0RH43</accession>